<dbReference type="PANTHER" id="PTHR31083">
    <property type="entry name" value="UPSTREAM OF FLC PROTEIN (DUF966)"/>
    <property type="match status" value="1"/>
</dbReference>
<feature type="region of interest" description="Disordered" evidence="1">
    <location>
        <begin position="192"/>
        <end position="222"/>
    </location>
</feature>
<dbReference type="Gene3D" id="3.30.160.60">
    <property type="entry name" value="Classic Zinc Finger"/>
    <property type="match status" value="1"/>
</dbReference>
<dbReference type="InterPro" id="IPR010369">
    <property type="entry name" value="SOK"/>
</dbReference>
<feature type="compositionally biased region" description="Basic and acidic residues" evidence="1">
    <location>
        <begin position="58"/>
        <end position="68"/>
    </location>
</feature>
<evidence type="ECO:0000313" key="3">
    <source>
        <dbReference type="Proteomes" id="UP001206925"/>
    </source>
</evidence>
<comment type="caution">
    <text evidence="2">The sequence shown here is derived from an EMBL/GenBank/DDBJ whole genome shotgun (WGS) entry which is preliminary data.</text>
</comment>
<reference evidence="2" key="1">
    <citation type="submission" date="2022-06" db="EMBL/GenBank/DDBJ databases">
        <title>Uncovering the hologenomic basis of an extraordinary plant invasion.</title>
        <authorList>
            <person name="Bieker V.C."/>
            <person name="Martin M.D."/>
            <person name="Gilbert T."/>
            <person name="Hodgins K."/>
            <person name="Battlay P."/>
            <person name="Petersen B."/>
            <person name="Wilson J."/>
        </authorList>
    </citation>
    <scope>NUCLEOTIDE SEQUENCE</scope>
    <source>
        <strain evidence="2">AA19_3_7</strain>
        <tissue evidence="2">Leaf</tissue>
    </source>
</reference>
<dbReference type="Proteomes" id="UP001206925">
    <property type="component" value="Unassembled WGS sequence"/>
</dbReference>
<feature type="region of interest" description="Disordered" evidence="1">
    <location>
        <begin position="1"/>
        <end position="68"/>
    </location>
</feature>
<feature type="non-terminal residue" evidence="2">
    <location>
        <position position="1"/>
    </location>
</feature>
<organism evidence="2 3">
    <name type="scientific">Ambrosia artemisiifolia</name>
    <name type="common">Common ragweed</name>
    <dbReference type="NCBI Taxonomy" id="4212"/>
    <lineage>
        <taxon>Eukaryota</taxon>
        <taxon>Viridiplantae</taxon>
        <taxon>Streptophyta</taxon>
        <taxon>Embryophyta</taxon>
        <taxon>Tracheophyta</taxon>
        <taxon>Spermatophyta</taxon>
        <taxon>Magnoliopsida</taxon>
        <taxon>eudicotyledons</taxon>
        <taxon>Gunneridae</taxon>
        <taxon>Pentapetalae</taxon>
        <taxon>asterids</taxon>
        <taxon>campanulids</taxon>
        <taxon>Asterales</taxon>
        <taxon>Asteraceae</taxon>
        <taxon>Asteroideae</taxon>
        <taxon>Heliantheae alliance</taxon>
        <taxon>Heliantheae</taxon>
        <taxon>Ambrosia</taxon>
    </lineage>
</organism>
<keyword evidence="3" id="KW-1185">Reference proteome</keyword>
<dbReference type="AlphaFoldDB" id="A0AAD5D6B9"/>
<name>A0AAD5D6B9_AMBAR</name>
<evidence type="ECO:0000256" key="1">
    <source>
        <dbReference type="SAM" id="MobiDB-lite"/>
    </source>
</evidence>
<proteinExistence type="predicted"/>
<accession>A0AAD5D6B9</accession>
<feature type="compositionally biased region" description="Polar residues" evidence="1">
    <location>
        <begin position="108"/>
        <end position="128"/>
    </location>
</feature>
<feature type="compositionally biased region" description="Basic and acidic residues" evidence="1">
    <location>
        <begin position="200"/>
        <end position="213"/>
    </location>
</feature>
<evidence type="ECO:0000313" key="2">
    <source>
        <dbReference type="EMBL" id="KAI7755146.1"/>
    </source>
</evidence>
<gene>
    <name evidence="2" type="ORF">M8C21_026016</name>
</gene>
<dbReference type="EMBL" id="JAMZMK010001697">
    <property type="protein sequence ID" value="KAI7755146.1"/>
    <property type="molecule type" value="Genomic_DNA"/>
</dbReference>
<dbReference type="PANTHER" id="PTHR31083:SF5">
    <property type="entry name" value="PROTEIN SOSEKI 1"/>
    <property type="match status" value="1"/>
</dbReference>
<feature type="region of interest" description="Disordered" evidence="1">
    <location>
        <begin position="101"/>
        <end position="128"/>
    </location>
</feature>
<protein>
    <submittedName>
        <fullName evidence="2">Uncharacterized protein</fullName>
    </submittedName>
</protein>
<sequence>EKDGSKTKSTSPPFKVDVKDSKIPLAKELQDNSISSSTKTSFEIDELPSFSSETSTEDTTKQQEDYHFVDTTKHEEVQSQKKTEVNSLLETYLSKIKNDDKIKKSGSQKETNCSKASHSSNYSFEKSRSYSGSGATHMFLNLITCGIVDTNDSAMTVIKRKDGTASMMNVSSANQKNIDQVVKRDNFGGSQKVSRGHWTTLEEHKDNRKEGSKTSHNISDSNNKKAIPAAYRFINGPYCSQCGRQFNPEKLHAHMKSCRRLKALTKAARSISERVIT</sequence>
<feature type="compositionally biased region" description="Polar residues" evidence="1">
    <location>
        <begin position="31"/>
        <end position="41"/>
    </location>
</feature>